<feature type="compositionally biased region" description="Polar residues" evidence="1">
    <location>
        <begin position="434"/>
        <end position="449"/>
    </location>
</feature>
<evidence type="ECO:0000313" key="3">
    <source>
        <dbReference type="EMBL" id="KAK7102915.1"/>
    </source>
</evidence>
<name>A0AAN9BBI5_9CAEN</name>
<sequence>MLEFVKTFDLLGSITQFLQERRQSLGVSDSATLRPRLVNQERGGLIIYTWNDLSEDAKVVGPVTHVGVYDPLAQKHKVLWIYNQKVKIVSCTLNRERTLLGFTTLTRQDPGQDGKPKDVYQAFLAELQSLDPRVFSLNLQRHCFLKVQFLYPDATPPSRSGSARHSYMVVMLHKESIGLYQIHMARIGDRGIMMSGQPTTEQIVRKFVWGQWDAGSQRLYYIHNVRQSSGGPSDGVGHRLSVIQFHSGNKFDNMIDVPINFPFPYIRSSTRSYYADIPLHPGIPDAMLNATAVSQSNGSLCLCYQEHVSSTLRPTRTASPLQTLQEEEGDPGTVDVNYYVLMVHHAKTLHGCATGLPRPLLAAKRIVFQWFGDYLTVTMPGVFCHLLNVNLDYEPCHHILLHNQEIPTTTKPPVPSSTVTTSTSQTTSKPVISSEKSSASNSTDMSDPTQDLGAAAIEVYEPSKDRGNRGRGDDSPKTPETPSEDPQRILSQVSASSQNLSPPPGDLQGVGSPVPSPLAGLSLSPPGRLGSEVSCDVISVIDRECFKLGQVLMSCYGFSRESGVAGANLYDSRTGYIWRLASNSDSLVKSFKAAYWSTKLAILHYLILLRTRDISTMRQVFETLTADPTAPETANFLSEYLVASTFASMKKKADRETTQLLTFTTADTFRGQFEKNASGERLARVTYISLDSVNISTKVSQERRRRTSEDTWDLLRRSLRFKQMPPPSRFSHEHVLRALQKDIDTNGSPTKKWTWVNPQLEESFFDGMHTVKLTDVPAIRNSGSTSDSGGGRRSRTETVLGSTPLFLQANQTSKSEPKKKVPAVTEQLLVSHLMQHLKKESRIKAQNIAKEYITCQMQQCQQLCHLLWSIHTDEETTAYEQLLPKLDEVGTDREYQLFQIYERVFLVTQEHAFPRPSGFSSYFTALGFKCLTSSLFLQYVDRGILQLTPDFILQLLDDLDDDTDEENSETKFHIISRLSKPFAEDCFRRWHHPVTTHFTAKQQVAQVLQEGLARWRGKSEGESGDTDDRAQDRNRSRSYGSGDSRSNGSAESAFKPLSIFIQHLEDTAMEVQRQKPGSTSLMYDTGVIEEAALFQTRNYARCDLSNMNF</sequence>
<reference evidence="3 4" key="1">
    <citation type="submission" date="2024-02" db="EMBL/GenBank/DDBJ databases">
        <title>Chromosome-scale genome assembly of the rough periwinkle Littorina saxatilis.</title>
        <authorList>
            <person name="De Jode A."/>
            <person name="Faria R."/>
            <person name="Formenti G."/>
            <person name="Sims Y."/>
            <person name="Smith T.P."/>
            <person name="Tracey A."/>
            <person name="Wood J.M.D."/>
            <person name="Zagrodzka Z.B."/>
            <person name="Johannesson K."/>
            <person name="Butlin R.K."/>
            <person name="Leder E.H."/>
        </authorList>
    </citation>
    <scope>NUCLEOTIDE SEQUENCE [LARGE SCALE GENOMIC DNA]</scope>
    <source>
        <strain evidence="3">Snail1</strain>
        <tissue evidence="3">Muscle</tissue>
    </source>
</reference>
<evidence type="ECO:0000259" key="2">
    <source>
        <dbReference type="Pfam" id="PF14959"/>
    </source>
</evidence>
<evidence type="ECO:0000313" key="4">
    <source>
        <dbReference type="Proteomes" id="UP001374579"/>
    </source>
</evidence>
<organism evidence="3 4">
    <name type="scientific">Littorina saxatilis</name>
    <dbReference type="NCBI Taxonomy" id="31220"/>
    <lineage>
        <taxon>Eukaryota</taxon>
        <taxon>Metazoa</taxon>
        <taxon>Spiralia</taxon>
        <taxon>Lophotrochozoa</taxon>
        <taxon>Mollusca</taxon>
        <taxon>Gastropoda</taxon>
        <taxon>Caenogastropoda</taxon>
        <taxon>Littorinimorpha</taxon>
        <taxon>Littorinoidea</taxon>
        <taxon>Littorinidae</taxon>
        <taxon>Littorina</taxon>
    </lineage>
</organism>
<feature type="domain" description="Gamma-secretase-activating protein C-terminal" evidence="2">
    <location>
        <begin position="858"/>
        <end position="968"/>
    </location>
</feature>
<dbReference type="InterPro" id="IPR028010">
    <property type="entry name" value="GSAP_C_dom"/>
</dbReference>
<dbReference type="GO" id="GO:0005802">
    <property type="term" value="C:trans-Golgi network"/>
    <property type="evidence" value="ECO:0007669"/>
    <property type="project" value="TreeGrafter"/>
</dbReference>
<proteinExistence type="predicted"/>
<dbReference type="EMBL" id="JBAMIC010000010">
    <property type="protein sequence ID" value="KAK7102915.1"/>
    <property type="molecule type" value="Genomic_DNA"/>
</dbReference>
<comment type="caution">
    <text evidence="3">The sequence shown here is derived from an EMBL/GenBank/DDBJ whole genome shotgun (WGS) entry which is preliminary data.</text>
</comment>
<feature type="region of interest" description="Disordered" evidence="1">
    <location>
        <begin position="778"/>
        <end position="797"/>
    </location>
</feature>
<feature type="region of interest" description="Disordered" evidence="1">
    <location>
        <begin position="406"/>
        <end position="525"/>
    </location>
</feature>
<dbReference type="AlphaFoldDB" id="A0AAN9BBI5"/>
<dbReference type="InterPro" id="IPR026172">
    <property type="entry name" value="GSAP_fam"/>
</dbReference>
<accession>A0AAN9BBI5</accession>
<feature type="compositionally biased region" description="Polar residues" evidence="1">
    <location>
        <begin position="489"/>
        <end position="500"/>
    </location>
</feature>
<keyword evidence="4" id="KW-1185">Reference proteome</keyword>
<feature type="compositionally biased region" description="Basic and acidic residues" evidence="1">
    <location>
        <begin position="461"/>
        <end position="477"/>
    </location>
</feature>
<feature type="compositionally biased region" description="Basic and acidic residues" evidence="1">
    <location>
        <begin position="1017"/>
        <end position="1035"/>
    </location>
</feature>
<feature type="compositionally biased region" description="Low complexity" evidence="1">
    <location>
        <begin position="511"/>
        <end position="525"/>
    </location>
</feature>
<feature type="region of interest" description="Disordered" evidence="1">
    <location>
        <begin position="1015"/>
        <end position="1050"/>
    </location>
</feature>
<dbReference type="Pfam" id="PF14959">
    <property type="entry name" value="GSAP-16"/>
    <property type="match status" value="1"/>
</dbReference>
<evidence type="ECO:0000256" key="1">
    <source>
        <dbReference type="SAM" id="MobiDB-lite"/>
    </source>
</evidence>
<feature type="compositionally biased region" description="Low complexity" evidence="1">
    <location>
        <begin position="1037"/>
        <end position="1049"/>
    </location>
</feature>
<dbReference type="GO" id="GO:1902004">
    <property type="term" value="P:positive regulation of amyloid-beta formation"/>
    <property type="evidence" value="ECO:0007669"/>
    <property type="project" value="TreeGrafter"/>
</dbReference>
<gene>
    <name evidence="3" type="ORF">V1264_021070</name>
</gene>
<dbReference type="PANTHER" id="PTHR13630:SF1">
    <property type="entry name" value="GAMMA-SECRETASE-ACTIVATING PROTEIN"/>
    <property type="match status" value="1"/>
</dbReference>
<feature type="compositionally biased region" description="Low complexity" evidence="1">
    <location>
        <begin position="416"/>
        <end position="431"/>
    </location>
</feature>
<protein>
    <recommendedName>
        <fullName evidence="2">Gamma-secretase-activating protein C-terminal domain-containing protein</fullName>
    </recommendedName>
</protein>
<dbReference type="Proteomes" id="UP001374579">
    <property type="component" value="Unassembled WGS sequence"/>
</dbReference>
<dbReference type="PANTHER" id="PTHR13630">
    <property type="entry name" value="GAMMA-SECRETASE-ACTIVATING PROTEIN"/>
    <property type="match status" value="1"/>
</dbReference>